<dbReference type="PRINTS" id="PR00344">
    <property type="entry name" value="BCTRLSENSOR"/>
</dbReference>
<dbReference type="SUPFAM" id="SSF55781">
    <property type="entry name" value="GAF domain-like"/>
    <property type="match status" value="1"/>
</dbReference>
<dbReference type="SMART" id="SM00065">
    <property type="entry name" value="GAF"/>
    <property type="match status" value="1"/>
</dbReference>
<evidence type="ECO:0000256" key="5">
    <source>
        <dbReference type="ARBA" id="ARBA00023012"/>
    </source>
</evidence>
<dbReference type="SMART" id="SM00388">
    <property type="entry name" value="HisKA"/>
    <property type="match status" value="1"/>
</dbReference>
<dbReference type="InterPro" id="IPR036097">
    <property type="entry name" value="HisK_dim/P_sf"/>
</dbReference>
<dbReference type="EMBL" id="JADEXG010000012">
    <property type="protein sequence ID" value="MBE9077082.1"/>
    <property type="molecule type" value="Genomic_DNA"/>
</dbReference>
<dbReference type="Gene3D" id="3.30.450.40">
    <property type="match status" value="1"/>
</dbReference>
<dbReference type="InterPro" id="IPR003661">
    <property type="entry name" value="HisK_dim/P_dom"/>
</dbReference>
<evidence type="ECO:0000256" key="2">
    <source>
        <dbReference type="ARBA" id="ARBA00012438"/>
    </source>
</evidence>
<dbReference type="InterPro" id="IPR003594">
    <property type="entry name" value="HATPase_dom"/>
</dbReference>
<evidence type="ECO:0000256" key="6">
    <source>
        <dbReference type="SAM" id="Coils"/>
    </source>
</evidence>
<dbReference type="EC" id="2.7.13.3" evidence="2"/>
<dbReference type="AlphaFoldDB" id="A0A8J7AWF1"/>
<dbReference type="SUPFAM" id="SSF47384">
    <property type="entry name" value="Homodimeric domain of signal transducing histidine kinase"/>
    <property type="match status" value="1"/>
</dbReference>
<dbReference type="SUPFAM" id="SSF53822">
    <property type="entry name" value="Periplasmic binding protein-like I"/>
    <property type="match status" value="1"/>
</dbReference>
<evidence type="ECO:0000256" key="3">
    <source>
        <dbReference type="ARBA" id="ARBA00022553"/>
    </source>
</evidence>
<comment type="catalytic activity">
    <reaction evidence="1">
        <text>ATP + protein L-histidine = ADP + protein N-phospho-L-histidine.</text>
        <dbReference type="EC" id="2.7.13.3"/>
    </reaction>
</comment>
<gene>
    <name evidence="8" type="ORF">IQ241_07190</name>
</gene>
<dbReference type="CDD" id="cd06355">
    <property type="entry name" value="PBP1_FmdD-like"/>
    <property type="match status" value="1"/>
</dbReference>
<keyword evidence="5" id="KW-0902">Two-component regulatory system</keyword>
<dbReference type="SUPFAM" id="SSF55874">
    <property type="entry name" value="ATPase domain of HSP90 chaperone/DNA topoisomerase II/histidine kinase"/>
    <property type="match status" value="1"/>
</dbReference>
<organism evidence="8 9">
    <name type="scientific">Vasconcelosia minhoensis LEGE 07310</name>
    <dbReference type="NCBI Taxonomy" id="915328"/>
    <lineage>
        <taxon>Bacteria</taxon>
        <taxon>Bacillati</taxon>
        <taxon>Cyanobacteriota</taxon>
        <taxon>Cyanophyceae</taxon>
        <taxon>Nodosilineales</taxon>
        <taxon>Cymatolegaceae</taxon>
        <taxon>Vasconcelosia</taxon>
        <taxon>Vasconcelosia minhoensis</taxon>
    </lineage>
</organism>
<keyword evidence="3" id="KW-0597">Phosphoprotein</keyword>
<dbReference type="PANTHER" id="PTHR47628">
    <property type="match status" value="1"/>
</dbReference>
<dbReference type="InterPro" id="IPR028082">
    <property type="entry name" value="Peripla_BP_I"/>
</dbReference>
<dbReference type="InterPro" id="IPR029016">
    <property type="entry name" value="GAF-like_dom_sf"/>
</dbReference>
<dbReference type="InterPro" id="IPR004358">
    <property type="entry name" value="Sig_transdc_His_kin-like_C"/>
</dbReference>
<dbReference type="Pfam" id="PF02518">
    <property type="entry name" value="HATPase_c"/>
    <property type="match status" value="1"/>
</dbReference>
<sequence>MLNGSKQAQAEGIRVGIVHSLTGTLALGEAPLRDAALMAIAEINQAGGVLGQQICPIVEDSASDPATFQQKVRELAQAGITTFFGGWSSTGRKLAIPVLEAFDAQLWYPVQYEGLECSPQVFYTGLCPNQQVEPAVKWLLEQGRDRFYLLGMDYVFPRVSNKVIKAQLNQLGGSLVGEVYPPLGQKDFQEIIQDIRQVQPDVIFSTVNGDANIYLYQQYHAAGLNDDELPIMAMSVSEQEAQEIGPVAAGHYAAWSYFQSLDTAANRDFIQRFQARYGAQRVTSDPIEAAYTQVYLWQQAVEQAQSIAPAAVRAAACGQTFNAPSGQVTLSRNHHLQKPFHIGQILPTGQFEIVFSSPQVTLPQPWLGAETYSTNGRGLIIDMLAEVSQSIQYSCELDQKSRQLAEANQQLQTLSDRMELLRRNLSSQIRRSLDLNTVLNTTVQEIYALLQVDCCQFYGCEISSDAVQIAPSHQAGTISPDWFELTDDPIANALKSYFFEPGLIQRQPLLIDNIERDRQLPEPYRLALQAAGIRSLIAILVDVSPQRAGLLTCQQIHQLRRWQRHEVELLEDIADQVGIAIDQSALYKEAQTAANRAQQQAQQLAQAMTRLRETQAQLIQTEKMSSLGQLVAGIAHEINNPVNFIHGNISHAQSYMLDLIDLVQGYRASVPKPSPAVEALLRQIDLPYLKEDYPKVFASMQQGTERIRELVLGLRNFSRLDEYELKRVDFHQGLESTLLILKSRLKQTSHRPEIAVVKDYASLPLVECYASQLNQVFLNLLSNAIDALDDNFAATPAQASTCPLRPQPNETQLTDRPQIHLRTQITANARIVFCVTDNGTGISAEVRAKLFDPFFTTKPVGQGTGLGLSISYQIITQTHRGRIWCNSATDQGTEFWIEIPISQALE</sequence>
<name>A0A8J7AWF1_9CYAN</name>
<protein>
    <recommendedName>
        <fullName evidence="2">histidine kinase</fullName>
        <ecNumber evidence="2">2.7.13.3</ecNumber>
    </recommendedName>
</protein>
<feature type="coiled-coil region" evidence="6">
    <location>
        <begin position="390"/>
        <end position="431"/>
    </location>
</feature>
<keyword evidence="4" id="KW-0808">Transferase</keyword>
<keyword evidence="4" id="KW-0418">Kinase</keyword>
<evidence type="ECO:0000259" key="7">
    <source>
        <dbReference type="PROSITE" id="PS50109"/>
    </source>
</evidence>
<dbReference type="Gene3D" id="1.10.287.130">
    <property type="match status" value="1"/>
</dbReference>
<accession>A0A8J7AWF1</accession>
<dbReference type="Pfam" id="PF01590">
    <property type="entry name" value="GAF"/>
    <property type="match status" value="1"/>
</dbReference>
<feature type="domain" description="Histidine kinase" evidence="7">
    <location>
        <begin position="633"/>
        <end position="903"/>
    </location>
</feature>
<dbReference type="InterPro" id="IPR036890">
    <property type="entry name" value="HATPase_C_sf"/>
</dbReference>
<dbReference type="PANTHER" id="PTHR47628:SF1">
    <property type="entry name" value="ALIPHATIC AMIDASE EXPRESSION-REGULATING PROTEIN"/>
    <property type="match status" value="1"/>
</dbReference>
<reference evidence="8" key="1">
    <citation type="submission" date="2020-10" db="EMBL/GenBank/DDBJ databases">
        <authorList>
            <person name="Castelo-Branco R."/>
            <person name="Eusebio N."/>
            <person name="Adriana R."/>
            <person name="Vieira A."/>
            <person name="Brugerolle De Fraissinette N."/>
            <person name="Rezende De Castro R."/>
            <person name="Schneider M.P."/>
            <person name="Vasconcelos V."/>
            <person name="Leao P.N."/>
        </authorList>
    </citation>
    <scope>NUCLEOTIDE SEQUENCE</scope>
    <source>
        <strain evidence="8">LEGE 07310</strain>
    </source>
</reference>
<dbReference type="Proteomes" id="UP000636505">
    <property type="component" value="Unassembled WGS sequence"/>
</dbReference>
<dbReference type="InterPro" id="IPR003018">
    <property type="entry name" value="GAF"/>
</dbReference>
<dbReference type="Gene3D" id="3.40.50.2300">
    <property type="match status" value="2"/>
</dbReference>
<keyword evidence="9" id="KW-1185">Reference proteome</keyword>
<evidence type="ECO:0000256" key="4">
    <source>
        <dbReference type="ARBA" id="ARBA00022777"/>
    </source>
</evidence>
<dbReference type="PROSITE" id="PS50109">
    <property type="entry name" value="HIS_KIN"/>
    <property type="match status" value="1"/>
</dbReference>
<comment type="caution">
    <text evidence="8">The sequence shown here is derived from an EMBL/GenBank/DDBJ whole genome shotgun (WGS) entry which is preliminary data.</text>
</comment>
<dbReference type="RefSeq" id="WP_193905743.1">
    <property type="nucleotide sequence ID" value="NZ_JADEXG010000012.1"/>
</dbReference>
<dbReference type="SMART" id="SM00387">
    <property type="entry name" value="HATPase_c"/>
    <property type="match status" value="1"/>
</dbReference>
<evidence type="ECO:0000313" key="8">
    <source>
        <dbReference type="EMBL" id="MBE9077082.1"/>
    </source>
</evidence>
<dbReference type="InterPro" id="IPR017777">
    <property type="entry name" value="ABC_urea-bd_UrtA"/>
</dbReference>
<dbReference type="GO" id="GO:0000155">
    <property type="term" value="F:phosphorelay sensor kinase activity"/>
    <property type="evidence" value="ECO:0007669"/>
    <property type="project" value="InterPro"/>
</dbReference>
<evidence type="ECO:0000256" key="1">
    <source>
        <dbReference type="ARBA" id="ARBA00000085"/>
    </source>
</evidence>
<dbReference type="Pfam" id="PF13433">
    <property type="entry name" value="Peripla_BP_5"/>
    <property type="match status" value="1"/>
</dbReference>
<keyword evidence="6" id="KW-0175">Coiled coil</keyword>
<dbReference type="CDD" id="cd00082">
    <property type="entry name" value="HisKA"/>
    <property type="match status" value="1"/>
</dbReference>
<dbReference type="InterPro" id="IPR005467">
    <property type="entry name" value="His_kinase_dom"/>
</dbReference>
<feature type="coiled-coil region" evidence="6">
    <location>
        <begin position="587"/>
        <end position="624"/>
    </location>
</feature>
<evidence type="ECO:0000313" key="9">
    <source>
        <dbReference type="Proteomes" id="UP000636505"/>
    </source>
</evidence>
<dbReference type="Gene3D" id="3.30.565.10">
    <property type="entry name" value="Histidine kinase-like ATPase, C-terminal domain"/>
    <property type="match status" value="1"/>
</dbReference>
<proteinExistence type="predicted"/>